<name>A0A1E5L8W7_9FIRM</name>
<gene>
    <name evidence="1" type="ORF">BHU72_10030</name>
</gene>
<dbReference type="EMBL" id="MJAT01000002">
    <property type="protein sequence ID" value="OEH86590.1"/>
    <property type="molecule type" value="Genomic_DNA"/>
</dbReference>
<proteinExistence type="predicted"/>
<dbReference type="RefSeq" id="WP_069700957.1">
    <property type="nucleotide sequence ID" value="NZ_MJAT01000002.1"/>
</dbReference>
<evidence type="ECO:0000313" key="2">
    <source>
        <dbReference type="Proteomes" id="UP000095255"/>
    </source>
</evidence>
<protein>
    <submittedName>
        <fullName evidence="1">Uncharacterized protein</fullName>
    </submittedName>
</protein>
<evidence type="ECO:0000313" key="1">
    <source>
        <dbReference type="EMBL" id="OEH86590.1"/>
    </source>
</evidence>
<dbReference type="STRING" id="1390249.BHU72_10030"/>
<sequence length="79" mass="9574">MDWEMDYIPSKCGSKDIEWIEEGNWCIVIANTILNLEKRIKEKVTQQQLEEEQKLIKEVEKKRLVMFDKKQHFNKIFTS</sequence>
<comment type="caution">
    <text evidence="1">The sequence shown here is derived from an EMBL/GenBank/DDBJ whole genome shotgun (WGS) entry which is preliminary data.</text>
</comment>
<accession>A0A1E5L8W7</accession>
<keyword evidence="2" id="KW-1185">Reference proteome</keyword>
<reference evidence="1 2" key="1">
    <citation type="submission" date="2016-09" db="EMBL/GenBank/DDBJ databases">
        <title>Desulfuribacillus arsenicus sp. nov., an obligately anaerobic, dissimilatory arsenic- and antimonate-reducing bacterium isolated from anoxic sediments.</title>
        <authorList>
            <person name="Abin C.A."/>
            <person name="Hollibaugh J.T."/>
        </authorList>
    </citation>
    <scope>NUCLEOTIDE SEQUENCE [LARGE SCALE GENOMIC DNA]</scope>
    <source>
        <strain evidence="1 2">MLFW-2</strain>
    </source>
</reference>
<dbReference type="AlphaFoldDB" id="A0A1E5L8W7"/>
<dbReference type="Proteomes" id="UP000095255">
    <property type="component" value="Unassembled WGS sequence"/>
</dbReference>
<organism evidence="1 2">
    <name type="scientific">Desulfuribacillus stibiiarsenatis</name>
    <dbReference type="NCBI Taxonomy" id="1390249"/>
    <lineage>
        <taxon>Bacteria</taxon>
        <taxon>Bacillati</taxon>
        <taxon>Bacillota</taxon>
        <taxon>Desulfuribacillia</taxon>
        <taxon>Desulfuribacillales</taxon>
        <taxon>Desulfuribacillaceae</taxon>
        <taxon>Desulfuribacillus</taxon>
    </lineage>
</organism>